<dbReference type="GO" id="GO:0005737">
    <property type="term" value="C:cytoplasm"/>
    <property type="evidence" value="ECO:0007669"/>
    <property type="project" value="TreeGrafter"/>
</dbReference>
<dbReference type="PANTHER" id="PTHR24346">
    <property type="entry name" value="MAP/MICROTUBULE AFFINITY-REGULATING KINASE"/>
    <property type="match status" value="1"/>
</dbReference>
<dbReference type="PANTHER" id="PTHR24346:SF42">
    <property type="entry name" value="SERINE_THREONINE-PROTEIN KINASE SIK3"/>
    <property type="match status" value="1"/>
</dbReference>
<evidence type="ECO:0000256" key="3">
    <source>
        <dbReference type="ARBA" id="ARBA00012513"/>
    </source>
</evidence>
<dbReference type="EMBL" id="HBUF01066072">
    <property type="protein sequence ID" value="CAG6627680.1"/>
    <property type="molecule type" value="Transcribed_RNA"/>
</dbReference>
<name>A0A8D8Q9J5_9HEMI</name>
<keyword evidence="6" id="KW-0808">Transferase</keyword>
<keyword evidence="4" id="KW-0723">Serine/threonine-protein kinase</keyword>
<evidence type="ECO:0000256" key="15">
    <source>
        <dbReference type="SAM" id="MobiDB-lite"/>
    </source>
</evidence>
<dbReference type="PROSITE" id="PS00108">
    <property type="entry name" value="PROTEIN_KINASE_ST"/>
    <property type="match status" value="1"/>
</dbReference>
<organism evidence="17">
    <name type="scientific">Cacopsylla melanoneura</name>
    <dbReference type="NCBI Taxonomy" id="428564"/>
    <lineage>
        <taxon>Eukaryota</taxon>
        <taxon>Metazoa</taxon>
        <taxon>Ecdysozoa</taxon>
        <taxon>Arthropoda</taxon>
        <taxon>Hexapoda</taxon>
        <taxon>Insecta</taxon>
        <taxon>Pterygota</taxon>
        <taxon>Neoptera</taxon>
        <taxon>Paraneoptera</taxon>
        <taxon>Hemiptera</taxon>
        <taxon>Sternorrhyncha</taxon>
        <taxon>Psylloidea</taxon>
        <taxon>Psyllidae</taxon>
        <taxon>Psyllinae</taxon>
        <taxon>Cacopsylla</taxon>
    </lineage>
</organism>
<dbReference type="AlphaFoldDB" id="A0A8D8Q9J5"/>
<comment type="similarity">
    <text evidence="2">Belongs to the protein kinase superfamily. CAMK Ser/Thr protein kinase family. SNF1 subfamily.</text>
</comment>
<dbReference type="EMBL" id="HBUF01066070">
    <property type="protein sequence ID" value="CAG6627676.1"/>
    <property type="molecule type" value="Transcribed_RNA"/>
</dbReference>
<dbReference type="PROSITE" id="PS50011">
    <property type="entry name" value="PROTEIN_KINASE_DOM"/>
    <property type="match status" value="1"/>
</dbReference>
<feature type="region of interest" description="Disordered" evidence="15">
    <location>
        <begin position="714"/>
        <end position="736"/>
    </location>
</feature>
<evidence type="ECO:0000256" key="4">
    <source>
        <dbReference type="ARBA" id="ARBA00022527"/>
    </source>
</evidence>
<dbReference type="Gene3D" id="1.10.510.10">
    <property type="entry name" value="Transferase(Phosphotransferase) domain 1"/>
    <property type="match status" value="1"/>
</dbReference>
<dbReference type="EC" id="2.7.11.1" evidence="3"/>
<dbReference type="SMART" id="SM00220">
    <property type="entry name" value="S_TKc"/>
    <property type="match status" value="1"/>
</dbReference>
<evidence type="ECO:0000256" key="14">
    <source>
        <dbReference type="PROSITE-ProRule" id="PRU10141"/>
    </source>
</evidence>
<comment type="catalytic activity">
    <reaction evidence="13">
        <text>L-seryl-[protein] + ATP = O-phospho-L-seryl-[protein] + ADP + H(+)</text>
        <dbReference type="Rhea" id="RHEA:17989"/>
        <dbReference type="Rhea" id="RHEA-COMP:9863"/>
        <dbReference type="Rhea" id="RHEA-COMP:11604"/>
        <dbReference type="ChEBI" id="CHEBI:15378"/>
        <dbReference type="ChEBI" id="CHEBI:29999"/>
        <dbReference type="ChEBI" id="CHEBI:30616"/>
        <dbReference type="ChEBI" id="CHEBI:83421"/>
        <dbReference type="ChEBI" id="CHEBI:456216"/>
        <dbReference type="EC" id="2.7.11.1"/>
    </reaction>
</comment>
<keyword evidence="5" id="KW-0597">Phosphoprotein</keyword>
<evidence type="ECO:0000256" key="11">
    <source>
        <dbReference type="ARBA" id="ARBA00022842"/>
    </source>
</evidence>
<evidence type="ECO:0000256" key="8">
    <source>
        <dbReference type="ARBA" id="ARBA00022741"/>
    </source>
</evidence>
<feature type="compositionally biased region" description="Low complexity" evidence="15">
    <location>
        <begin position="748"/>
        <end position="758"/>
    </location>
</feature>
<protein>
    <recommendedName>
        <fullName evidence="3">non-specific serine/threonine protein kinase</fullName>
        <ecNumber evidence="3">2.7.11.1</ecNumber>
    </recommendedName>
</protein>
<evidence type="ECO:0000256" key="1">
    <source>
        <dbReference type="ARBA" id="ARBA00001946"/>
    </source>
</evidence>
<dbReference type="InterPro" id="IPR017441">
    <property type="entry name" value="Protein_kinase_ATP_BS"/>
</dbReference>
<feature type="binding site" evidence="14">
    <location>
        <position position="67"/>
    </location>
    <ligand>
        <name>ATP</name>
        <dbReference type="ChEBI" id="CHEBI:30616"/>
    </ligand>
</feature>
<dbReference type="InterPro" id="IPR011009">
    <property type="entry name" value="Kinase-like_dom_sf"/>
</dbReference>
<dbReference type="GO" id="GO:0046872">
    <property type="term" value="F:metal ion binding"/>
    <property type="evidence" value="ECO:0007669"/>
    <property type="project" value="UniProtKB-KW"/>
</dbReference>
<keyword evidence="11" id="KW-0460">Magnesium</keyword>
<dbReference type="FunFam" id="3.30.200.20:FF:000003">
    <property type="entry name" value="Non-specific serine/threonine protein kinase"/>
    <property type="match status" value="1"/>
</dbReference>
<evidence type="ECO:0000256" key="7">
    <source>
        <dbReference type="ARBA" id="ARBA00022723"/>
    </source>
</evidence>
<accession>A0A8D8Q9J5</accession>
<feature type="region of interest" description="Disordered" evidence="15">
    <location>
        <begin position="1"/>
        <end position="25"/>
    </location>
</feature>
<evidence type="ECO:0000256" key="9">
    <source>
        <dbReference type="ARBA" id="ARBA00022777"/>
    </source>
</evidence>
<dbReference type="EMBL" id="HBUF01066071">
    <property type="protein sequence ID" value="CAG6627677.1"/>
    <property type="molecule type" value="Transcribed_RNA"/>
</dbReference>
<keyword evidence="8 14" id="KW-0547">Nucleotide-binding</keyword>
<evidence type="ECO:0000256" key="6">
    <source>
        <dbReference type="ARBA" id="ARBA00022679"/>
    </source>
</evidence>
<sequence>MDKHKNLWSNASASNQGVQGTSNTVHNTAPKLVRLGLYELEETLGKGNFAVVKLATHVITKTKVAIKIIDKKRLDERNLRKLFREVDIMSHLDHTHIIKLFQVMETTNNLYLVTEYARGGEIFSHLLTIGQMSEKEASRLFRQILSAVAYCHANNVVHRDIKAENLLFDENGDIKLADFGFSNYFTPGHMLTTWCGSPPYAAPELFGGREYDGTKSDVWSLGVVLYVMVTAQLPFDGPNLATLKQRILFGKFRIPFYMSAECEHLIRNMLVLDPTRRLTLTQISNHKWLTINCVGDFKPIEPPAHSEPKVPNSFVIEQMLQLPALTTARILDEIANHKLGSISAIYHILCHRLEKSALNQPSMTTPRKASITTGVVERSPPAPLECLLNVQNITTDDEQLIEQFDDNLMEVDLSVTPIPQVNVTATRRHTVGPGDESHSQVIDAHSLQHYNHHHLNVPQLPNANLLFNLPLVQYPHPQNFIIHDQYLLKPPPVMGASNMNGFGRRASDGGANFQMCYQRLDGVYSQPGSQDEVADETKESNHYGQSQPISGIEPEEENSFKRCHTEQAPAPQTGRTRRSGILTVTDRPPVISPELVREVEARMKREYTPPACNYSVYPPTRHPRIKQVPTLSPLKESRRTILPARENLKDTVNHLTSERFSPSRRVNENSFAYSSSEHGDPASPIRNLQQEYQMLQKFSKNQATDACNNIHIPCSNTSRSPSSSPPVCTSPTISSGSCSPTLQRLQLSSGGHCSSSSSPTHGCNLANTLSPDKPLDLRVQYTSQIPSPTSLSIIQEEIPPGPNPNHTTGGNPRISITDELGRISISEELDLDIHERLSLLANQNLLQTTVNCVNINAHPLPSKPSIVRGIGKCSTQQSYCDNSCEQFEIPLCKELASEDLVELLQHFLPEPFPLINKNVMAFPNGLQIELELIKTNLRLRRISGDQSEYRHLCNHLASTFS</sequence>
<dbReference type="Pfam" id="PF00069">
    <property type="entry name" value="Pkinase"/>
    <property type="match status" value="1"/>
</dbReference>
<keyword evidence="10 14" id="KW-0067">ATP-binding</keyword>
<dbReference type="GO" id="GO:0005524">
    <property type="term" value="F:ATP binding"/>
    <property type="evidence" value="ECO:0007669"/>
    <property type="project" value="UniProtKB-UniRule"/>
</dbReference>
<dbReference type="GO" id="GO:0050321">
    <property type="term" value="F:tau-protein kinase activity"/>
    <property type="evidence" value="ECO:0007669"/>
    <property type="project" value="TreeGrafter"/>
</dbReference>
<comment type="catalytic activity">
    <reaction evidence="12">
        <text>L-threonyl-[protein] + ATP = O-phospho-L-threonyl-[protein] + ADP + H(+)</text>
        <dbReference type="Rhea" id="RHEA:46608"/>
        <dbReference type="Rhea" id="RHEA-COMP:11060"/>
        <dbReference type="Rhea" id="RHEA-COMP:11605"/>
        <dbReference type="ChEBI" id="CHEBI:15378"/>
        <dbReference type="ChEBI" id="CHEBI:30013"/>
        <dbReference type="ChEBI" id="CHEBI:30616"/>
        <dbReference type="ChEBI" id="CHEBI:61977"/>
        <dbReference type="ChEBI" id="CHEBI:456216"/>
        <dbReference type="EC" id="2.7.11.1"/>
    </reaction>
</comment>
<feature type="compositionally biased region" description="Polar residues" evidence="15">
    <location>
        <begin position="7"/>
        <end position="25"/>
    </location>
</feature>
<dbReference type="PROSITE" id="PS00107">
    <property type="entry name" value="PROTEIN_KINASE_ATP"/>
    <property type="match status" value="1"/>
</dbReference>
<dbReference type="Pfam" id="PF23312">
    <property type="entry name" value="UBA_SIK3"/>
    <property type="match status" value="1"/>
</dbReference>
<feature type="region of interest" description="Disordered" evidence="15">
    <location>
        <begin position="748"/>
        <end position="767"/>
    </location>
</feature>
<comment type="cofactor">
    <cofactor evidence="1">
        <name>Mg(2+)</name>
        <dbReference type="ChEBI" id="CHEBI:18420"/>
    </cofactor>
</comment>
<dbReference type="InterPro" id="IPR057380">
    <property type="entry name" value="UBA_SIK1/2/3"/>
</dbReference>
<dbReference type="InterPro" id="IPR000719">
    <property type="entry name" value="Prot_kinase_dom"/>
</dbReference>
<evidence type="ECO:0000256" key="13">
    <source>
        <dbReference type="ARBA" id="ARBA00048679"/>
    </source>
</evidence>
<dbReference type="FunFam" id="1.10.510.10:FF:000156">
    <property type="entry name" value="Serine/threonine-protein kinase SIK3 homolog"/>
    <property type="match status" value="1"/>
</dbReference>
<dbReference type="GO" id="GO:0035556">
    <property type="term" value="P:intracellular signal transduction"/>
    <property type="evidence" value="ECO:0007669"/>
    <property type="project" value="TreeGrafter"/>
</dbReference>
<evidence type="ECO:0000256" key="10">
    <source>
        <dbReference type="ARBA" id="ARBA00022840"/>
    </source>
</evidence>
<evidence type="ECO:0000256" key="5">
    <source>
        <dbReference type="ARBA" id="ARBA00022553"/>
    </source>
</evidence>
<feature type="compositionally biased region" description="Low complexity" evidence="15">
    <location>
        <begin position="714"/>
        <end position="735"/>
    </location>
</feature>
<feature type="domain" description="Protein kinase" evidence="16">
    <location>
        <begin position="38"/>
        <end position="289"/>
    </location>
</feature>
<proteinExistence type="inferred from homology"/>
<keyword evidence="7" id="KW-0479">Metal-binding</keyword>
<evidence type="ECO:0000313" key="17">
    <source>
        <dbReference type="EMBL" id="CAG6627676.1"/>
    </source>
</evidence>
<dbReference type="InterPro" id="IPR008271">
    <property type="entry name" value="Ser/Thr_kinase_AS"/>
</dbReference>
<dbReference type="SUPFAM" id="SSF56112">
    <property type="entry name" value="Protein kinase-like (PK-like)"/>
    <property type="match status" value="1"/>
</dbReference>
<dbReference type="GO" id="GO:0000226">
    <property type="term" value="P:microtubule cytoskeleton organization"/>
    <property type="evidence" value="ECO:0007669"/>
    <property type="project" value="TreeGrafter"/>
</dbReference>
<evidence type="ECO:0000256" key="12">
    <source>
        <dbReference type="ARBA" id="ARBA00047899"/>
    </source>
</evidence>
<reference evidence="17" key="1">
    <citation type="submission" date="2021-05" db="EMBL/GenBank/DDBJ databases">
        <authorList>
            <person name="Alioto T."/>
            <person name="Alioto T."/>
            <person name="Gomez Garrido J."/>
        </authorList>
    </citation>
    <scope>NUCLEOTIDE SEQUENCE</scope>
</reference>
<evidence type="ECO:0000256" key="2">
    <source>
        <dbReference type="ARBA" id="ARBA00006234"/>
    </source>
</evidence>
<feature type="region of interest" description="Disordered" evidence="15">
    <location>
        <begin position="524"/>
        <end position="581"/>
    </location>
</feature>
<evidence type="ECO:0000259" key="16">
    <source>
        <dbReference type="PROSITE" id="PS50011"/>
    </source>
</evidence>
<keyword evidence="9 17" id="KW-0418">Kinase</keyword>